<accession>A0A316V665</accession>
<dbReference type="FunFam" id="3.30.40.10:FF:000027">
    <property type="entry name" value="Pre-mRNA-processing factor 19, putative"/>
    <property type="match status" value="1"/>
</dbReference>
<keyword evidence="4 14" id="KW-0853">WD repeat</keyword>
<dbReference type="PROSITE" id="PS50082">
    <property type="entry name" value="WD_REPEATS_2"/>
    <property type="match status" value="3"/>
</dbReference>
<dbReference type="SUPFAM" id="SSF50978">
    <property type="entry name" value="WD40 repeat-like"/>
    <property type="match status" value="1"/>
</dbReference>
<dbReference type="InterPro" id="IPR015943">
    <property type="entry name" value="WD40/YVTN_repeat-like_dom_sf"/>
</dbReference>
<name>A0A316V665_9BASI</name>
<dbReference type="InterPro" id="IPR024977">
    <property type="entry name" value="Apc4-like_WD40_dom"/>
</dbReference>
<evidence type="ECO:0000256" key="6">
    <source>
        <dbReference type="ARBA" id="ARBA00022679"/>
    </source>
</evidence>
<evidence type="ECO:0000256" key="10">
    <source>
        <dbReference type="ARBA" id="ARBA00022786"/>
    </source>
</evidence>
<dbReference type="SMART" id="SM00504">
    <property type="entry name" value="Ubox"/>
    <property type="match status" value="1"/>
</dbReference>
<keyword evidence="9 15" id="KW-0227">DNA damage</keyword>
<keyword evidence="13 15" id="KW-0539">Nucleus</keyword>
<evidence type="ECO:0000256" key="8">
    <source>
        <dbReference type="ARBA" id="ARBA00022737"/>
    </source>
</evidence>
<dbReference type="RefSeq" id="XP_025353046.1">
    <property type="nucleotide sequence ID" value="XM_025500163.1"/>
</dbReference>
<evidence type="ECO:0000256" key="7">
    <source>
        <dbReference type="ARBA" id="ARBA00022728"/>
    </source>
</evidence>
<evidence type="ECO:0000256" key="5">
    <source>
        <dbReference type="ARBA" id="ARBA00022664"/>
    </source>
</evidence>
<evidence type="ECO:0000256" key="11">
    <source>
        <dbReference type="ARBA" id="ARBA00023187"/>
    </source>
</evidence>
<dbReference type="InterPro" id="IPR013915">
    <property type="entry name" value="Prp19_cc"/>
</dbReference>
<keyword evidence="5 15" id="KW-0507">mRNA processing</keyword>
<keyword evidence="12 15" id="KW-0234">DNA repair</keyword>
<evidence type="ECO:0000256" key="15">
    <source>
        <dbReference type="RuleBase" id="RU367101"/>
    </source>
</evidence>
<dbReference type="SUPFAM" id="SSF57850">
    <property type="entry name" value="RING/U-box"/>
    <property type="match status" value="1"/>
</dbReference>
<dbReference type="InterPro" id="IPR055340">
    <property type="entry name" value="RING-Ubox_PRP19"/>
</dbReference>
<dbReference type="AlphaFoldDB" id="A0A316V665"/>
<evidence type="ECO:0000256" key="3">
    <source>
        <dbReference type="ARBA" id="ARBA00006388"/>
    </source>
</evidence>
<dbReference type="InterPro" id="IPR036322">
    <property type="entry name" value="WD40_repeat_dom_sf"/>
</dbReference>
<dbReference type="OrthoDB" id="687049at2759"/>
<evidence type="ECO:0000256" key="16">
    <source>
        <dbReference type="SAM" id="MobiDB-lite"/>
    </source>
</evidence>
<comment type="catalytic activity">
    <reaction evidence="15">
        <text>S-ubiquitinyl-[E2 ubiquitin-conjugating enzyme]-L-cysteine + [acceptor protein]-L-lysine = [E2 ubiquitin-conjugating enzyme]-L-cysteine + N(6)-ubiquitinyl-[acceptor protein]-L-lysine.</text>
        <dbReference type="EC" id="2.3.2.27"/>
    </reaction>
</comment>
<dbReference type="Gene3D" id="3.30.40.10">
    <property type="entry name" value="Zinc/RING finger domain, C3HC4 (zinc finger)"/>
    <property type="match status" value="1"/>
</dbReference>
<feature type="repeat" description="WD" evidence="14">
    <location>
        <begin position="212"/>
        <end position="253"/>
    </location>
</feature>
<dbReference type="SMART" id="SM00320">
    <property type="entry name" value="WD40"/>
    <property type="match status" value="6"/>
</dbReference>
<evidence type="ECO:0000256" key="12">
    <source>
        <dbReference type="ARBA" id="ARBA00023204"/>
    </source>
</evidence>
<evidence type="ECO:0000313" key="19">
    <source>
        <dbReference type="Proteomes" id="UP000245771"/>
    </source>
</evidence>
<dbReference type="GO" id="GO:0000974">
    <property type="term" value="C:Prp19 complex"/>
    <property type="evidence" value="ECO:0007669"/>
    <property type="project" value="UniProtKB-UniRule"/>
</dbReference>
<evidence type="ECO:0000256" key="4">
    <source>
        <dbReference type="ARBA" id="ARBA00022574"/>
    </source>
</evidence>
<keyword evidence="6 15" id="KW-0808">Transferase</keyword>
<dbReference type="Gene3D" id="2.130.10.10">
    <property type="entry name" value="YVTN repeat-like/Quinoprotein amine dehydrogenase"/>
    <property type="match status" value="1"/>
</dbReference>
<sequence length="524" mass="56268">MFCAISGEPPVTPVISKKSGLVYEQRLILKYIQENGKDPITGDTLTEDDLIEIKANPKTVAPRPPSHSSIPSLLSTLQNEIDASVLETFTLKKAYDSVRQELAHALYANDSANRVIARLLWERDEARTALASLRDSMGQNGATGRDAEMTDANNASTSEIRGMPGSYIATIDETSATLSSTRKAKMKRKPEGYTQASSVSQFAQLESVPSLHTTRSPGVTALDVSLDGDLLLTGGKDKQVQVYRRSTGKTIATLKGHSDAINKVLFVRSLVGVEFGNISENGEVPEWAVSASADHSVHVWKADGNEKNAYSLAHSITSFKKAITGLAVHPSGLYFAAASEDGTIGFFDVSSGERLLQIEASHQYTSLDIHPDGTLLAAGTSSGSVVIYDVKTGQESASFSSESSTSVSSLNFSENGYLLASATSSMVEIWDLRKLSKSGTIAVEAADAKGNPLPITVQFDPSAQFLAVVGSDVRIYANKTWQLLWSSNDAHSAPITDCKWSWDKGALFTSSLDRSVRSFAPQQS</sequence>
<comment type="subunit">
    <text evidence="15">Homotetramer.</text>
</comment>
<reference evidence="18 19" key="1">
    <citation type="journal article" date="2018" name="Mol. Biol. Evol.">
        <title>Broad Genomic Sampling Reveals a Smut Pathogenic Ancestry of the Fungal Clade Ustilaginomycotina.</title>
        <authorList>
            <person name="Kijpornyongpan T."/>
            <person name="Mondo S.J."/>
            <person name="Barry K."/>
            <person name="Sandor L."/>
            <person name="Lee J."/>
            <person name="Lipzen A."/>
            <person name="Pangilinan J."/>
            <person name="LaButti K."/>
            <person name="Hainaut M."/>
            <person name="Henrissat B."/>
            <person name="Grigoriev I.V."/>
            <person name="Spatafora J.W."/>
            <person name="Aime M.C."/>
        </authorList>
    </citation>
    <scope>NUCLEOTIDE SEQUENCE [LARGE SCALE GENOMIC DNA]</scope>
    <source>
        <strain evidence="18 19">MCA 3882</strain>
    </source>
</reference>
<organism evidence="18 19">
    <name type="scientific">Meira miltonrushii</name>
    <dbReference type="NCBI Taxonomy" id="1280837"/>
    <lineage>
        <taxon>Eukaryota</taxon>
        <taxon>Fungi</taxon>
        <taxon>Dikarya</taxon>
        <taxon>Basidiomycota</taxon>
        <taxon>Ustilaginomycotina</taxon>
        <taxon>Exobasidiomycetes</taxon>
        <taxon>Exobasidiales</taxon>
        <taxon>Brachybasidiaceae</taxon>
        <taxon>Meira</taxon>
    </lineage>
</organism>
<evidence type="ECO:0000256" key="9">
    <source>
        <dbReference type="ARBA" id="ARBA00022763"/>
    </source>
</evidence>
<dbReference type="PANTHER" id="PTHR43995">
    <property type="entry name" value="PRE-MRNA-PROCESSING FACTOR 19"/>
    <property type="match status" value="1"/>
</dbReference>
<feature type="repeat" description="WD" evidence="14">
    <location>
        <begin position="365"/>
        <end position="398"/>
    </location>
</feature>
<dbReference type="GO" id="GO:0006281">
    <property type="term" value="P:DNA repair"/>
    <property type="evidence" value="ECO:0007669"/>
    <property type="project" value="UniProtKB-KW"/>
</dbReference>
<keyword evidence="10 15" id="KW-0833">Ubl conjugation pathway</keyword>
<dbReference type="GO" id="GO:0005737">
    <property type="term" value="C:cytoplasm"/>
    <property type="evidence" value="ECO:0007669"/>
    <property type="project" value="TreeGrafter"/>
</dbReference>
<dbReference type="CDD" id="cd16656">
    <property type="entry name" value="RING-Ubox_PRP19"/>
    <property type="match status" value="1"/>
</dbReference>
<comment type="pathway">
    <text evidence="2 15">Protein modification; protein ubiquitination.</text>
</comment>
<evidence type="ECO:0000256" key="14">
    <source>
        <dbReference type="PROSITE-ProRule" id="PRU00221"/>
    </source>
</evidence>
<gene>
    <name evidence="18" type="ORF">FA14DRAFT_168770</name>
</gene>
<feature type="region of interest" description="Disordered" evidence="16">
    <location>
        <begin position="137"/>
        <end position="159"/>
    </location>
</feature>
<dbReference type="EC" id="2.3.2.27" evidence="15"/>
<dbReference type="Pfam" id="PF00400">
    <property type="entry name" value="WD40"/>
    <property type="match status" value="4"/>
</dbReference>
<dbReference type="InterPro" id="IPR038959">
    <property type="entry name" value="Prp19"/>
</dbReference>
<evidence type="ECO:0000256" key="2">
    <source>
        <dbReference type="ARBA" id="ARBA00004906"/>
    </source>
</evidence>
<keyword evidence="11 15" id="KW-0508">mRNA splicing</keyword>
<feature type="domain" description="U-box" evidence="17">
    <location>
        <begin position="1"/>
        <end position="80"/>
    </location>
</feature>
<dbReference type="Pfam" id="PF12894">
    <property type="entry name" value="ANAPC4_WD40"/>
    <property type="match status" value="1"/>
</dbReference>
<evidence type="ECO:0000256" key="13">
    <source>
        <dbReference type="ARBA" id="ARBA00023242"/>
    </source>
</evidence>
<dbReference type="InterPro" id="IPR003613">
    <property type="entry name" value="Ubox_domain"/>
</dbReference>
<dbReference type="PANTHER" id="PTHR43995:SF1">
    <property type="entry name" value="PRE-MRNA-PROCESSING FACTOR 19"/>
    <property type="match status" value="1"/>
</dbReference>
<keyword evidence="7 15" id="KW-0747">Spliceosome</keyword>
<keyword evidence="8" id="KW-0677">Repeat</keyword>
<comment type="subcellular location">
    <subcellularLocation>
        <location evidence="1 15">Nucleus</location>
    </subcellularLocation>
</comment>
<dbReference type="InParanoid" id="A0A316V665"/>
<dbReference type="STRING" id="1280837.A0A316V665"/>
<comment type="function">
    <text evidence="15">Ubiquitin-protein ligase which is mainly involved pre-mRNA splicing and DNA repair. Required for pre-mRNA splicing as component of the spliceosome.</text>
</comment>
<dbReference type="GO" id="GO:0070534">
    <property type="term" value="P:protein K63-linked ubiquitination"/>
    <property type="evidence" value="ECO:0007669"/>
    <property type="project" value="UniProtKB-UniRule"/>
</dbReference>
<dbReference type="EMBL" id="KZ819605">
    <property type="protein sequence ID" value="PWN32744.1"/>
    <property type="molecule type" value="Genomic_DNA"/>
</dbReference>
<evidence type="ECO:0000259" key="17">
    <source>
        <dbReference type="PROSITE" id="PS51698"/>
    </source>
</evidence>
<dbReference type="GO" id="GO:0071006">
    <property type="term" value="C:U2-type catalytic step 1 spliceosome"/>
    <property type="evidence" value="ECO:0007669"/>
    <property type="project" value="TreeGrafter"/>
</dbReference>
<protein>
    <recommendedName>
        <fullName evidence="15">Pre-mRNA-processing factor 19</fullName>
        <ecNumber evidence="15">2.3.2.27</ecNumber>
    </recommendedName>
</protein>
<dbReference type="UniPathway" id="UPA00143"/>
<dbReference type="PROSITE" id="PS51698">
    <property type="entry name" value="U_BOX"/>
    <property type="match status" value="1"/>
</dbReference>
<dbReference type="Pfam" id="PF08606">
    <property type="entry name" value="Prp19"/>
    <property type="match status" value="1"/>
</dbReference>
<dbReference type="InterPro" id="IPR001680">
    <property type="entry name" value="WD40_rpt"/>
</dbReference>
<dbReference type="InterPro" id="IPR013083">
    <property type="entry name" value="Znf_RING/FYVE/PHD"/>
</dbReference>
<dbReference type="GO" id="GO:0000398">
    <property type="term" value="P:mRNA splicing, via spliceosome"/>
    <property type="evidence" value="ECO:0007669"/>
    <property type="project" value="InterPro"/>
</dbReference>
<keyword evidence="19" id="KW-1185">Reference proteome</keyword>
<dbReference type="GeneID" id="37021944"/>
<dbReference type="GO" id="GO:0061630">
    <property type="term" value="F:ubiquitin protein ligase activity"/>
    <property type="evidence" value="ECO:0007669"/>
    <property type="project" value="UniProtKB-UniRule"/>
</dbReference>
<comment type="similarity">
    <text evidence="3 15">Belongs to the WD repeat PRP19 family.</text>
</comment>
<dbReference type="FunCoup" id="A0A316V665">
    <property type="interactions" value="614"/>
</dbReference>
<feature type="repeat" description="WD" evidence="14">
    <location>
        <begin position="316"/>
        <end position="357"/>
    </location>
</feature>
<proteinExistence type="inferred from homology"/>
<dbReference type="Proteomes" id="UP000245771">
    <property type="component" value="Unassembled WGS sequence"/>
</dbReference>
<evidence type="ECO:0000256" key="1">
    <source>
        <dbReference type="ARBA" id="ARBA00004123"/>
    </source>
</evidence>
<evidence type="ECO:0000313" key="18">
    <source>
        <dbReference type="EMBL" id="PWN32744.1"/>
    </source>
</evidence>